<evidence type="ECO:0000256" key="3">
    <source>
        <dbReference type="ARBA" id="ARBA00011914"/>
    </source>
</evidence>
<evidence type="ECO:0000256" key="5">
    <source>
        <dbReference type="ARBA" id="ARBA00022490"/>
    </source>
</evidence>
<evidence type="ECO:0000313" key="14">
    <source>
        <dbReference type="Proteomes" id="UP000424527"/>
    </source>
</evidence>
<dbReference type="GO" id="GO:0005634">
    <property type="term" value="C:nucleus"/>
    <property type="evidence" value="ECO:0007669"/>
    <property type="project" value="UniProtKB-SubCell"/>
</dbReference>
<evidence type="ECO:0000256" key="2">
    <source>
        <dbReference type="ARBA" id="ARBA00004496"/>
    </source>
</evidence>
<organism evidence="13 14">
    <name type="scientific">Larimichthys crocea</name>
    <name type="common">Large yellow croaker</name>
    <name type="synonym">Pseudosciaena crocea</name>
    <dbReference type="NCBI Taxonomy" id="215358"/>
    <lineage>
        <taxon>Eukaryota</taxon>
        <taxon>Metazoa</taxon>
        <taxon>Chordata</taxon>
        <taxon>Craniata</taxon>
        <taxon>Vertebrata</taxon>
        <taxon>Euteleostomi</taxon>
        <taxon>Actinopterygii</taxon>
        <taxon>Neopterygii</taxon>
        <taxon>Teleostei</taxon>
        <taxon>Neoteleostei</taxon>
        <taxon>Acanthomorphata</taxon>
        <taxon>Eupercaria</taxon>
        <taxon>Sciaenidae</taxon>
        <taxon>Larimichthys</taxon>
    </lineage>
</organism>
<dbReference type="EC" id="2.1.1.60" evidence="3"/>
<dbReference type="PANTHER" id="PTHR13539:SF3">
    <property type="entry name" value="CALMODULIN-LYSINE N-METHYLTRANSFERASE"/>
    <property type="match status" value="1"/>
</dbReference>
<dbReference type="FunFam" id="3.40.50.150:FF:000140">
    <property type="entry name" value="Calmodulin-lysine N-methyltransferase"/>
    <property type="match status" value="1"/>
</dbReference>
<dbReference type="CDD" id="cd02440">
    <property type="entry name" value="AdoMet_MTases"/>
    <property type="match status" value="1"/>
</dbReference>
<comment type="function">
    <text evidence="11">Catalyzes the trimethylation of 'Lys-116' in calmodulin.</text>
</comment>
<keyword evidence="7 13" id="KW-0808">Transferase</keyword>
<evidence type="ECO:0000256" key="12">
    <source>
        <dbReference type="SAM" id="MobiDB-lite"/>
    </source>
</evidence>
<dbReference type="InterPro" id="IPR029063">
    <property type="entry name" value="SAM-dependent_MTases_sf"/>
</dbReference>
<comment type="catalytic activity">
    <reaction evidence="10">
        <text>[calmodulin]-L-lysine + S-adenosyl-L-methionine = [calmodulin]-N(6)-methyl-L-lysine + S-adenosyl-L-homocysteine + H(+)</text>
        <dbReference type="Rhea" id="RHEA:21556"/>
        <dbReference type="Rhea" id="RHEA-COMP:11360"/>
        <dbReference type="Rhea" id="RHEA-COMP:11361"/>
        <dbReference type="ChEBI" id="CHEBI:15378"/>
        <dbReference type="ChEBI" id="CHEBI:29969"/>
        <dbReference type="ChEBI" id="CHEBI:57856"/>
        <dbReference type="ChEBI" id="CHEBI:59789"/>
        <dbReference type="ChEBI" id="CHEBI:61929"/>
        <dbReference type="EC" id="2.1.1.60"/>
    </reaction>
</comment>
<accession>A0A6G0HNN9</accession>
<reference evidence="13 14" key="1">
    <citation type="submission" date="2019-07" db="EMBL/GenBank/DDBJ databases">
        <title>Chromosome genome assembly for large yellow croaker.</title>
        <authorList>
            <person name="Xiao S."/>
        </authorList>
    </citation>
    <scope>NUCLEOTIDE SEQUENCE [LARGE SCALE GENOMIC DNA]</scope>
    <source>
        <strain evidence="13">JMULYC20181020</strain>
        <tissue evidence="13">Muscle</tissue>
    </source>
</reference>
<dbReference type="PANTHER" id="PTHR13539">
    <property type="entry name" value="CALMODULIN-LYSINE N-METHYLTRANSFERASE"/>
    <property type="match status" value="1"/>
</dbReference>
<keyword evidence="8" id="KW-0949">S-adenosyl-L-methionine</keyword>
<gene>
    <name evidence="13" type="ORF">D5F01_LYC21416</name>
</gene>
<comment type="caution">
    <text evidence="13">The sequence shown here is derived from an EMBL/GenBank/DDBJ whole genome shotgun (WGS) entry which is preliminary data.</text>
</comment>
<dbReference type="GO" id="GO:0018025">
    <property type="term" value="F:calmodulin-lysine N-methyltransferase activity"/>
    <property type="evidence" value="ECO:0007669"/>
    <property type="project" value="UniProtKB-EC"/>
</dbReference>
<dbReference type="InterPro" id="IPR025800">
    <property type="entry name" value="CaM-Lys-N-MeTrfase"/>
</dbReference>
<dbReference type="Gene3D" id="3.40.50.150">
    <property type="entry name" value="Vaccinia Virus protein VP39"/>
    <property type="match status" value="1"/>
</dbReference>
<evidence type="ECO:0000256" key="6">
    <source>
        <dbReference type="ARBA" id="ARBA00022603"/>
    </source>
</evidence>
<dbReference type="Pfam" id="PF10294">
    <property type="entry name" value="Methyltransf_16"/>
    <property type="match status" value="1"/>
</dbReference>
<comment type="subcellular location">
    <subcellularLocation>
        <location evidence="2">Cytoplasm</location>
    </subcellularLocation>
    <subcellularLocation>
        <location evidence="1">Nucleus</location>
    </subcellularLocation>
</comment>
<dbReference type="GO" id="GO:0005737">
    <property type="term" value="C:cytoplasm"/>
    <property type="evidence" value="ECO:0007669"/>
    <property type="project" value="UniProtKB-SubCell"/>
</dbReference>
<dbReference type="EMBL" id="REGW02000021">
    <property type="protein sequence ID" value="KAE8280849.1"/>
    <property type="molecule type" value="Genomic_DNA"/>
</dbReference>
<dbReference type="AlphaFoldDB" id="A0A6G0HNN9"/>
<keyword evidence="5" id="KW-0963">Cytoplasm</keyword>
<evidence type="ECO:0000313" key="13">
    <source>
        <dbReference type="EMBL" id="KAE8280849.1"/>
    </source>
</evidence>
<dbReference type="InterPro" id="IPR019410">
    <property type="entry name" value="Methyltransf_16"/>
</dbReference>
<evidence type="ECO:0000256" key="1">
    <source>
        <dbReference type="ARBA" id="ARBA00004123"/>
    </source>
</evidence>
<feature type="region of interest" description="Disordered" evidence="12">
    <location>
        <begin position="1"/>
        <end position="46"/>
    </location>
</feature>
<evidence type="ECO:0000256" key="10">
    <source>
        <dbReference type="ARBA" id="ARBA00051756"/>
    </source>
</evidence>
<dbReference type="SUPFAM" id="SSF53335">
    <property type="entry name" value="S-adenosyl-L-methionine-dependent methyltransferases"/>
    <property type="match status" value="1"/>
</dbReference>
<evidence type="ECO:0000256" key="8">
    <source>
        <dbReference type="ARBA" id="ARBA00022691"/>
    </source>
</evidence>
<dbReference type="GO" id="GO:0032259">
    <property type="term" value="P:methylation"/>
    <property type="evidence" value="ECO:0007669"/>
    <property type="project" value="UniProtKB-KW"/>
</dbReference>
<protein>
    <recommendedName>
        <fullName evidence="4">Calmodulin-lysine N-methyltransferase</fullName>
        <ecNumber evidence="3">2.1.1.60</ecNumber>
    </recommendedName>
</protein>
<evidence type="ECO:0000256" key="11">
    <source>
        <dbReference type="ARBA" id="ARBA00055351"/>
    </source>
</evidence>
<evidence type="ECO:0000256" key="7">
    <source>
        <dbReference type="ARBA" id="ARBA00022679"/>
    </source>
</evidence>
<evidence type="ECO:0000256" key="9">
    <source>
        <dbReference type="ARBA" id="ARBA00023242"/>
    </source>
</evidence>
<keyword evidence="6 13" id="KW-0489">Methyltransferase</keyword>
<sequence length="345" mass="38879">MERESSSYTGTAGRNTEPASSVRKNINEDNTCVDNSHSSSRDGTCGTTDVARARWTLLRQVLRRKQVDSPEVKQVSVRRFATFDLFSRKRLLTQDPSDTSDDQWVEYRSVYFPEYSALLRDNLGPLRVNEVLNSFDNTGNVCVWPSEEVMAHYCLQKRHMFKGAVCELGGGMTCLAGLMVAICADVKEVLLSDGNEKSIQNVRGLVERNRQAGKFGSTHVSARAVRWDCESDISALEGHFDIVMCADCLFLDQYRACLVDAIRRLLQPNGMALVFAPLRGETLRLFCQLAQKAGLYVSQHQQYDAQVMDVHLKMLREGKETYDENIHYPLLITLTKGPQPVSHTQ</sequence>
<evidence type="ECO:0000256" key="4">
    <source>
        <dbReference type="ARBA" id="ARBA00020594"/>
    </source>
</evidence>
<name>A0A6G0HNN9_LARCR</name>
<keyword evidence="9" id="KW-0539">Nucleus</keyword>
<dbReference type="Proteomes" id="UP000424527">
    <property type="component" value="Unassembled WGS sequence"/>
</dbReference>
<proteinExistence type="predicted"/>
<keyword evidence="14" id="KW-1185">Reference proteome</keyword>